<keyword evidence="2" id="KW-1185">Reference proteome</keyword>
<comment type="caution">
    <text evidence="1">The sequence shown here is derived from an EMBL/GenBank/DDBJ whole genome shotgun (WGS) entry which is preliminary data.</text>
</comment>
<dbReference type="Proteomes" id="UP000620064">
    <property type="component" value="Unassembled WGS sequence"/>
</dbReference>
<organism evidence="1 2">
    <name type="scientific">Cloacibacterium rupense</name>
    <dbReference type="NCBI Taxonomy" id="517423"/>
    <lineage>
        <taxon>Bacteria</taxon>
        <taxon>Pseudomonadati</taxon>
        <taxon>Bacteroidota</taxon>
        <taxon>Flavobacteriia</taxon>
        <taxon>Flavobacteriales</taxon>
        <taxon>Weeksellaceae</taxon>
    </lineage>
</organism>
<evidence type="ECO:0000313" key="1">
    <source>
        <dbReference type="EMBL" id="GGP01748.1"/>
    </source>
</evidence>
<sequence>MKKTRKEELEADEFAGFILGKMGATKKEAIAAMNGIPHPDLLMNMILAIL</sequence>
<gene>
    <name evidence="1" type="ORF">GCM10010992_03370</name>
</gene>
<dbReference type="EMBL" id="BMLV01000001">
    <property type="protein sequence ID" value="GGP01748.1"/>
    <property type="molecule type" value="Genomic_DNA"/>
</dbReference>
<evidence type="ECO:0000313" key="2">
    <source>
        <dbReference type="Proteomes" id="UP000620064"/>
    </source>
</evidence>
<protein>
    <submittedName>
        <fullName evidence="1">Uncharacterized protein</fullName>
    </submittedName>
</protein>
<reference evidence="2" key="1">
    <citation type="journal article" date="2019" name="Int. J. Syst. Evol. Microbiol.">
        <title>The Global Catalogue of Microorganisms (GCM) 10K type strain sequencing project: providing services to taxonomists for standard genome sequencing and annotation.</title>
        <authorList>
            <consortium name="The Broad Institute Genomics Platform"/>
            <consortium name="The Broad Institute Genome Sequencing Center for Infectious Disease"/>
            <person name="Wu L."/>
            <person name="Ma J."/>
        </authorList>
    </citation>
    <scope>NUCLEOTIDE SEQUENCE [LARGE SCALE GENOMIC DNA]</scope>
    <source>
        <strain evidence="2">CGMCC 1.7656</strain>
    </source>
</reference>
<name>A0ABQ2NG99_9FLAO</name>
<dbReference type="RefSeq" id="WP_188616343.1">
    <property type="nucleotide sequence ID" value="NZ_BMLV01000001.1"/>
</dbReference>
<proteinExistence type="predicted"/>
<accession>A0ABQ2NG99</accession>